<organism evidence="2 3">
    <name type="scientific">Acholeplasma oculi</name>
    <dbReference type="NCBI Taxonomy" id="35623"/>
    <lineage>
        <taxon>Bacteria</taxon>
        <taxon>Bacillati</taxon>
        <taxon>Mycoplasmatota</taxon>
        <taxon>Mollicutes</taxon>
        <taxon>Acholeplasmatales</taxon>
        <taxon>Acholeplasmataceae</taxon>
        <taxon>Acholeplasma</taxon>
    </lineage>
</organism>
<dbReference type="KEGG" id="aoc:Aocu_03940"/>
<dbReference type="Gene3D" id="3.40.50.720">
    <property type="entry name" value="NAD(P)-binding Rossmann-like Domain"/>
    <property type="match status" value="1"/>
</dbReference>
<dbReference type="InterPro" id="IPR036291">
    <property type="entry name" value="NAD(P)-bd_dom_sf"/>
</dbReference>
<dbReference type="Pfam" id="PF01370">
    <property type="entry name" value="Epimerase"/>
    <property type="match status" value="1"/>
</dbReference>
<dbReference type="SUPFAM" id="SSF51735">
    <property type="entry name" value="NAD(P)-binding Rossmann-fold domains"/>
    <property type="match status" value="1"/>
</dbReference>
<dbReference type="RefSeq" id="WP_045749014.1">
    <property type="nucleotide sequence ID" value="NZ_FUZK01000006.1"/>
</dbReference>
<dbReference type="FunCoup" id="A0A061AHL4">
    <property type="interactions" value="242"/>
</dbReference>
<dbReference type="PANTHER" id="PTHR43245:SF51">
    <property type="entry name" value="SHORT CHAIN DEHYDROGENASE_REDUCTASE FAMILY 42E, MEMBER 2"/>
    <property type="match status" value="1"/>
</dbReference>
<feature type="domain" description="NAD-dependent epimerase/dehydratase" evidence="1">
    <location>
        <begin position="3"/>
        <end position="227"/>
    </location>
</feature>
<dbReference type="EMBL" id="LK028559">
    <property type="protein sequence ID" value="CDR30467.1"/>
    <property type="molecule type" value="Genomic_DNA"/>
</dbReference>
<keyword evidence="3" id="KW-1185">Reference proteome</keyword>
<dbReference type="InterPro" id="IPR050177">
    <property type="entry name" value="Lipid_A_modif_metabolic_enz"/>
</dbReference>
<gene>
    <name evidence="2" type="ORF">Aocu_03940</name>
</gene>
<dbReference type="OrthoDB" id="142826at2"/>
<dbReference type="Proteomes" id="UP000032434">
    <property type="component" value="Chromosome 1"/>
</dbReference>
<sequence>MKVFITGATGFLGKYIVDLLSQKGYDCIAFGRNQSIGKSLVSDRVTFIKGDFTNYNEVLNAMDNIDFVVHAGALSTVWGSWKSFFDANVLGTENVLKASLEKKVKRFIFISSPSIYASKKDRLNIKESEFDPNNKLNNYIRSKVMAEDLVHTYNHKGLYTVILRPRGIFGVGDTSIVPRLLAANDKSGIPLLNKGKNLVDITYVENVAHAIYLSLIQEDINNEVFNITNDEPTAFKIILEKFFDAIGDTPRFKKIPFKVAYFLAFILEKVYRKEPPLTRYTVCTIGVNQTLDITHAKNKLGYQPIYTIDEGVKIYATWWKDNNHKNI</sequence>
<dbReference type="STRING" id="35623.Aocu_03940"/>
<dbReference type="PANTHER" id="PTHR43245">
    <property type="entry name" value="BIFUNCTIONAL POLYMYXIN RESISTANCE PROTEIN ARNA"/>
    <property type="match status" value="1"/>
</dbReference>
<accession>A0A061AHL4</accession>
<dbReference type="PATRIC" id="fig|35623.3.peg.394"/>
<protein>
    <submittedName>
        <fullName evidence="2">NAD-dependent epimerase/dehydratase</fullName>
    </submittedName>
</protein>
<dbReference type="InterPro" id="IPR001509">
    <property type="entry name" value="Epimerase_deHydtase"/>
</dbReference>
<dbReference type="InParanoid" id="A0A061AHL4"/>
<evidence type="ECO:0000313" key="3">
    <source>
        <dbReference type="Proteomes" id="UP000032434"/>
    </source>
</evidence>
<dbReference type="HOGENOM" id="CLU_007383_6_1_14"/>
<dbReference type="AlphaFoldDB" id="A0A061AHL4"/>
<name>A0A061AHL4_9MOLU</name>
<reference evidence="3" key="1">
    <citation type="submission" date="2014-05" db="EMBL/GenBank/DDBJ databases">
        <authorList>
            <person name="Kube M."/>
        </authorList>
    </citation>
    <scope>NUCLEOTIDE SEQUENCE [LARGE SCALE GENOMIC DNA]</scope>
</reference>
<evidence type="ECO:0000313" key="2">
    <source>
        <dbReference type="EMBL" id="CDR30467.1"/>
    </source>
</evidence>
<evidence type="ECO:0000259" key="1">
    <source>
        <dbReference type="Pfam" id="PF01370"/>
    </source>
</evidence>
<proteinExistence type="predicted"/>